<feature type="domain" description="Pterin-binding" evidence="9">
    <location>
        <begin position="26"/>
        <end position="278"/>
    </location>
</feature>
<dbReference type="Gene3D" id="3.20.20.20">
    <property type="entry name" value="Dihydropteroate synthase-like"/>
    <property type="match status" value="1"/>
</dbReference>
<sequence length="283" mass="31018">MSFKNTYLPVATLLQSKGKLLDLSRPQIMGIINATPDSFFAGSRKRGTEEMLQRAEEMIRQTAVILDIGGVSTRPGADNVSEQEETDRIIPAIELLNRHFPETWLSVDTYRSSVARQAVAAGAHIVNDISGGLFDDTMLSAVAEMGVPYILMHLRGTPETMHQPSGYANVTEGVYEDLRQALRRCTDAGIKDVILDPGFGFSKTLQENYDLMNHLSALRGMGRPVLTGISRKSIIYKTLGNTAEEALNGTTALHMVALQQGSTLLRVHDVAAAREAINLFEML</sequence>
<dbReference type="EMBL" id="BAABEZ010000024">
    <property type="protein sequence ID" value="GAA4458720.1"/>
    <property type="molecule type" value="Genomic_DNA"/>
</dbReference>
<evidence type="ECO:0000256" key="4">
    <source>
        <dbReference type="ARBA" id="ARBA00012458"/>
    </source>
</evidence>
<reference evidence="11" key="1">
    <citation type="journal article" date="2019" name="Int. J. Syst. Evol. Microbiol.">
        <title>The Global Catalogue of Microorganisms (GCM) 10K type strain sequencing project: providing services to taxonomists for standard genome sequencing and annotation.</title>
        <authorList>
            <consortium name="The Broad Institute Genomics Platform"/>
            <consortium name="The Broad Institute Genome Sequencing Center for Infectious Disease"/>
            <person name="Wu L."/>
            <person name="Ma J."/>
        </authorList>
    </citation>
    <scope>NUCLEOTIDE SEQUENCE [LARGE SCALE GENOMIC DNA]</scope>
    <source>
        <strain evidence="11">JCM 31921</strain>
    </source>
</reference>
<name>A0ABP8MZF1_9BACT</name>
<accession>A0ABP8MZF1</accession>
<dbReference type="PANTHER" id="PTHR20941:SF1">
    <property type="entry name" value="FOLIC ACID SYNTHESIS PROTEIN FOL1"/>
    <property type="match status" value="1"/>
</dbReference>
<proteinExistence type="predicted"/>
<keyword evidence="5" id="KW-0808">Transferase</keyword>
<evidence type="ECO:0000256" key="7">
    <source>
        <dbReference type="ARBA" id="ARBA00022842"/>
    </source>
</evidence>
<evidence type="ECO:0000256" key="1">
    <source>
        <dbReference type="ARBA" id="ARBA00000012"/>
    </source>
</evidence>
<dbReference type="SUPFAM" id="SSF51717">
    <property type="entry name" value="Dihydropteroate synthetase-like"/>
    <property type="match status" value="1"/>
</dbReference>
<keyword evidence="6" id="KW-0479">Metal-binding</keyword>
<dbReference type="InterPro" id="IPR006390">
    <property type="entry name" value="DHP_synth_dom"/>
</dbReference>
<dbReference type="Proteomes" id="UP001501410">
    <property type="component" value="Unassembled WGS sequence"/>
</dbReference>
<keyword evidence="8" id="KW-0289">Folate biosynthesis</keyword>
<dbReference type="InterPro" id="IPR045031">
    <property type="entry name" value="DHP_synth-like"/>
</dbReference>
<dbReference type="EC" id="2.5.1.15" evidence="4"/>
<keyword evidence="11" id="KW-1185">Reference proteome</keyword>
<dbReference type="Pfam" id="PF00809">
    <property type="entry name" value="Pterin_bind"/>
    <property type="match status" value="1"/>
</dbReference>
<dbReference type="RefSeq" id="WP_344828377.1">
    <property type="nucleotide sequence ID" value="NZ_BAABEZ010000024.1"/>
</dbReference>
<protein>
    <recommendedName>
        <fullName evidence="4">dihydropteroate synthase</fullName>
        <ecNumber evidence="4">2.5.1.15</ecNumber>
    </recommendedName>
</protein>
<dbReference type="PROSITE" id="PS50972">
    <property type="entry name" value="PTERIN_BINDING"/>
    <property type="match status" value="1"/>
</dbReference>
<evidence type="ECO:0000313" key="10">
    <source>
        <dbReference type="EMBL" id="GAA4458720.1"/>
    </source>
</evidence>
<dbReference type="NCBIfam" id="TIGR01496">
    <property type="entry name" value="DHPS"/>
    <property type="match status" value="1"/>
</dbReference>
<evidence type="ECO:0000259" key="9">
    <source>
        <dbReference type="PROSITE" id="PS50972"/>
    </source>
</evidence>
<organism evidence="10 11">
    <name type="scientific">Rurimicrobium arvi</name>
    <dbReference type="NCBI Taxonomy" id="2049916"/>
    <lineage>
        <taxon>Bacteria</taxon>
        <taxon>Pseudomonadati</taxon>
        <taxon>Bacteroidota</taxon>
        <taxon>Chitinophagia</taxon>
        <taxon>Chitinophagales</taxon>
        <taxon>Chitinophagaceae</taxon>
        <taxon>Rurimicrobium</taxon>
    </lineage>
</organism>
<comment type="pathway">
    <text evidence="3">Cofactor biosynthesis; tetrahydrofolate biosynthesis; 7,8-dihydrofolate from 2-amino-4-hydroxy-6-hydroxymethyl-7,8-dihydropteridine diphosphate and 4-aminobenzoate: step 1/2.</text>
</comment>
<dbReference type="CDD" id="cd00739">
    <property type="entry name" value="DHPS"/>
    <property type="match status" value="1"/>
</dbReference>
<evidence type="ECO:0000256" key="6">
    <source>
        <dbReference type="ARBA" id="ARBA00022723"/>
    </source>
</evidence>
<evidence type="ECO:0000256" key="3">
    <source>
        <dbReference type="ARBA" id="ARBA00004763"/>
    </source>
</evidence>
<comment type="catalytic activity">
    <reaction evidence="1">
        <text>(7,8-dihydropterin-6-yl)methyl diphosphate + 4-aminobenzoate = 7,8-dihydropteroate + diphosphate</text>
        <dbReference type="Rhea" id="RHEA:19949"/>
        <dbReference type="ChEBI" id="CHEBI:17836"/>
        <dbReference type="ChEBI" id="CHEBI:17839"/>
        <dbReference type="ChEBI" id="CHEBI:33019"/>
        <dbReference type="ChEBI" id="CHEBI:72950"/>
        <dbReference type="EC" id="2.5.1.15"/>
    </reaction>
</comment>
<comment type="cofactor">
    <cofactor evidence="2">
        <name>Mg(2+)</name>
        <dbReference type="ChEBI" id="CHEBI:18420"/>
    </cofactor>
</comment>
<dbReference type="PANTHER" id="PTHR20941">
    <property type="entry name" value="FOLATE SYNTHESIS PROTEINS"/>
    <property type="match status" value="1"/>
</dbReference>
<evidence type="ECO:0000313" key="11">
    <source>
        <dbReference type="Proteomes" id="UP001501410"/>
    </source>
</evidence>
<dbReference type="InterPro" id="IPR000489">
    <property type="entry name" value="Pterin-binding_dom"/>
</dbReference>
<dbReference type="InterPro" id="IPR011005">
    <property type="entry name" value="Dihydropteroate_synth-like_sf"/>
</dbReference>
<evidence type="ECO:0000256" key="5">
    <source>
        <dbReference type="ARBA" id="ARBA00022679"/>
    </source>
</evidence>
<evidence type="ECO:0000256" key="8">
    <source>
        <dbReference type="ARBA" id="ARBA00022909"/>
    </source>
</evidence>
<gene>
    <name evidence="10" type="primary">folP</name>
    <name evidence="10" type="ORF">GCM10023092_27480</name>
</gene>
<comment type="caution">
    <text evidence="10">The sequence shown here is derived from an EMBL/GenBank/DDBJ whole genome shotgun (WGS) entry which is preliminary data.</text>
</comment>
<keyword evidence="7" id="KW-0460">Magnesium</keyword>
<evidence type="ECO:0000256" key="2">
    <source>
        <dbReference type="ARBA" id="ARBA00001946"/>
    </source>
</evidence>